<evidence type="ECO:0000313" key="2">
    <source>
        <dbReference type="EMBL" id="RMA43988.1"/>
    </source>
</evidence>
<dbReference type="OrthoDB" id="7922774at2"/>
<dbReference type="Proteomes" id="UP000281343">
    <property type="component" value="Unassembled WGS sequence"/>
</dbReference>
<evidence type="ECO:0000256" key="1">
    <source>
        <dbReference type="SAM" id="MobiDB-lite"/>
    </source>
</evidence>
<dbReference type="InterPro" id="IPR036291">
    <property type="entry name" value="NAD(P)-bd_dom_sf"/>
</dbReference>
<comment type="caution">
    <text evidence="2">The sequence shown here is derived from an EMBL/GenBank/DDBJ whole genome shotgun (WGS) entry which is preliminary data.</text>
</comment>
<feature type="region of interest" description="Disordered" evidence="1">
    <location>
        <begin position="97"/>
        <end position="121"/>
    </location>
</feature>
<evidence type="ECO:0008006" key="4">
    <source>
        <dbReference type="Google" id="ProtNLM"/>
    </source>
</evidence>
<name>A0A3L9Y9M9_9RHOB</name>
<evidence type="ECO:0000313" key="3">
    <source>
        <dbReference type="Proteomes" id="UP000281343"/>
    </source>
</evidence>
<reference evidence="2 3" key="1">
    <citation type="submission" date="2018-10" db="EMBL/GenBank/DDBJ databases">
        <authorList>
            <person name="Jung H.S."/>
            <person name="Jeon C.O."/>
        </authorList>
    </citation>
    <scope>NUCLEOTIDE SEQUENCE [LARGE SCALE GENOMIC DNA]</scope>
    <source>
        <strain evidence="2 3">MA-7-27</strain>
    </source>
</reference>
<feature type="compositionally biased region" description="Basic and acidic residues" evidence="1">
    <location>
        <begin position="109"/>
        <end position="121"/>
    </location>
</feature>
<sequence>MTPTFDKVLVVGGTGMLADASRWIAVHCNRLTLLARRPEALAKELGATAVPIDWSAPDATGRLADLPKDFDLAVSWLHDAAAFLARPIENCLKPGGRSIRVHGSQSADPRTRAARDPDPRPDVTRQVVILGWHPEPGDGQRWLSNAEISAGVVAAIREPVFEALTIGGASG</sequence>
<dbReference type="RefSeq" id="WP_121896578.1">
    <property type="nucleotide sequence ID" value="NZ_RCNT01000001.1"/>
</dbReference>
<dbReference type="AlphaFoldDB" id="A0A3L9Y9M9"/>
<proteinExistence type="predicted"/>
<keyword evidence="3" id="KW-1185">Reference proteome</keyword>
<dbReference type="EMBL" id="RCNT01000001">
    <property type="protein sequence ID" value="RMA43988.1"/>
    <property type="molecule type" value="Genomic_DNA"/>
</dbReference>
<dbReference type="SUPFAM" id="SSF51735">
    <property type="entry name" value="NAD(P)-binding Rossmann-fold domains"/>
    <property type="match status" value="1"/>
</dbReference>
<organism evidence="2 3">
    <name type="scientific">Rhodophyticola porphyridii</name>
    <dbReference type="NCBI Taxonomy" id="1852017"/>
    <lineage>
        <taxon>Bacteria</taxon>
        <taxon>Pseudomonadati</taxon>
        <taxon>Pseudomonadota</taxon>
        <taxon>Alphaproteobacteria</taxon>
        <taxon>Rhodobacterales</taxon>
        <taxon>Roseobacteraceae</taxon>
        <taxon>Rhodophyticola</taxon>
    </lineage>
</organism>
<gene>
    <name evidence="2" type="ORF">D9R08_03490</name>
</gene>
<protein>
    <recommendedName>
        <fullName evidence="4">Short-chain dehydrogenase</fullName>
    </recommendedName>
</protein>
<accession>A0A3L9Y9M9</accession>